<evidence type="ECO:0000313" key="1">
    <source>
        <dbReference type="EMBL" id="AKS05044.1"/>
    </source>
</evidence>
<proteinExistence type="predicted"/>
<sequence length="121" mass="13863">MDWDIEYTDEFGAWWEALGAKEQVSVSASVDLLGLLGPGLRFPHSSDIKGCRHGNLRELRIQHAGRPYRVLYAFNPRRCALLLIGGDKTGRHRWYEEYVPVAEKLYDVHLDTLLKEGRTHG</sequence>
<dbReference type="OrthoDB" id="330810at2"/>
<dbReference type="InterPro" id="IPR009241">
    <property type="entry name" value="HigB-like"/>
</dbReference>
<dbReference type="EMBL" id="CP011507">
    <property type="protein sequence ID" value="AKS05044.1"/>
    <property type="molecule type" value="Genomic_DNA"/>
</dbReference>
<evidence type="ECO:0000313" key="2">
    <source>
        <dbReference type="Proteomes" id="UP000036608"/>
    </source>
</evidence>
<reference evidence="2" key="2">
    <citation type="submission" date="2015-05" db="EMBL/GenBank/DDBJ databases">
        <authorList>
            <person name="Swarnkar M.K."/>
            <person name="Vyas P."/>
            <person name="Rahi P."/>
            <person name="Thakur R."/>
            <person name="Thakur N."/>
            <person name="Singh A.K."/>
            <person name="Gulati A."/>
        </authorList>
    </citation>
    <scope>NUCLEOTIDE SEQUENCE [LARGE SCALE GENOMIC DNA]</scope>
    <source>
        <strain evidence="2">745</strain>
    </source>
</reference>
<name>A0A0H5A2I0_9PSED</name>
<gene>
    <name evidence="1" type="ORF">AA957_02600</name>
</gene>
<organism evidence="1 2">
    <name type="scientific">Pseudomonas trivialis</name>
    <dbReference type="NCBI Taxonomy" id="200450"/>
    <lineage>
        <taxon>Bacteria</taxon>
        <taxon>Pseudomonadati</taxon>
        <taxon>Pseudomonadota</taxon>
        <taxon>Gammaproteobacteria</taxon>
        <taxon>Pseudomonadales</taxon>
        <taxon>Pseudomonadaceae</taxon>
        <taxon>Pseudomonas</taxon>
    </lineage>
</organism>
<dbReference type="PATRIC" id="fig|200450.3.peg.554"/>
<reference evidence="1 2" key="1">
    <citation type="journal article" date="2015" name="Genome Announc.">
        <title>Complete Genome Sequence of the Rhizobacterium Pseudomonas trivialis Strain IHBB745 with Multiple Plant Growth-Promoting Activities and Tolerance to Desiccation and Alkalinity.</title>
        <authorList>
            <person name="Gulati A."/>
            <person name="Swarnkar M.K."/>
            <person name="Vyas P."/>
            <person name="Rahi P."/>
            <person name="Thakur R."/>
            <person name="Thakur N."/>
            <person name="Singh A.K."/>
        </authorList>
    </citation>
    <scope>NUCLEOTIDE SEQUENCE [LARGE SCALE GENOMIC DNA]</scope>
    <source>
        <strain evidence="2">745</strain>
    </source>
</reference>
<dbReference type="RefSeq" id="WP_049708782.1">
    <property type="nucleotide sequence ID" value="NZ_CP011507.1"/>
</dbReference>
<protein>
    <submittedName>
        <fullName evidence="1">Addiction module toxin RelE</fullName>
    </submittedName>
</protein>
<dbReference type="Pfam" id="PF05973">
    <property type="entry name" value="Gp49"/>
    <property type="match status" value="1"/>
</dbReference>
<dbReference type="AlphaFoldDB" id="A0A0H5A2I0"/>
<accession>A0A0H5A2I0</accession>
<dbReference type="Proteomes" id="UP000036608">
    <property type="component" value="Chromosome"/>
</dbReference>
<dbReference type="KEGG" id="ptv:AA957_02600"/>